<feature type="transmembrane region" description="Helical" evidence="2">
    <location>
        <begin position="87"/>
        <end position="110"/>
    </location>
</feature>
<dbReference type="GO" id="GO:0008643">
    <property type="term" value="P:carbohydrate transport"/>
    <property type="evidence" value="ECO:0007669"/>
    <property type="project" value="InterPro"/>
</dbReference>
<dbReference type="VEuPathDB" id="ToxoDB:ENH_00038610"/>
<proteinExistence type="inferred from homology"/>
<keyword evidence="2" id="KW-0472">Membrane</keyword>
<evidence type="ECO:0000256" key="1">
    <source>
        <dbReference type="ARBA" id="ARBA00008335"/>
    </source>
</evidence>
<dbReference type="Pfam" id="PF13347">
    <property type="entry name" value="MFS_2"/>
    <property type="match status" value="2"/>
</dbReference>
<evidence type="ECO:0000313" key="4">
    <source>
        <dbReference type="Proteomes" id="UP000030754"/>
    </source>
</evidence>
<dbReference type="GO" id="GO:0015293">
    <property type="term" value="F:symporter activity"/>
    <property type="evidence" value="ECO:0007669"/>
    <property type="project" value="InterPro"/>
</dbReference>
<dbReference type="OrthoDB" id="197206at2759"/>
<dbReference type="PANTHER" id="PTHR11328:SF24">
    <property type="entry name" value="MAJOR FACILITATOR SUPERFAMILY (MFS) PROFILE DOMAIN-CONTAINING PROTEIN"/>
    <property type="match status" value="1"/>
</dbReference>
<dbReference type="GO" id="GO:0005886">
    <property type="term" value="C:plasma membrane"/>
    <property type="evidence" value="ECO:0007669"/>
    <property type="project" value="TreeGrafter"/>
</dbReference>
<organism evidence="3 4">
    <name type="scientific">Eimeria necatrix</name>
    <dbReference type="NCBI Taxonomy" id="51315"/>
    <lineage>
        <taxon>Eukaryota</taxon>
        <taxon>Sar</taxon>
        <taxon>Alveolata</taxon>
        <taxon>Apicomplexa</taxon>
        <taxon>Conoidasida</taxon>
        <taxon>Coccidia</taxon>
        <taxon>Eucoccidiorida</taxon>
        <taxon>Eimeriorina</taxon>
        <taxon>Eimeriidae</taxon>
        <taxon>Eimeria</taxon>
    </lineage>
</organism>
<feature type="transmembrane region" description="Helical" evidence="2">
    <location>
        <begin position="53"/>
        <end position="75"/>
    </location>
</feature>
<feature type="transmembrane region" description="Helical" evidence="2">
    <location>
        <begin position="173"/>
        <end position="194"/>
    </location>
</feature>
<dbReference type="AlphaFoldDB" id="U6MX66"/>
<keyword evidence="2" id="KW-0812">Transmembrane</keyword>
<evidence type="ECO:0000256" key="2">
    <source>
        <dbReference type="SAM" id="Phobius"/>
    </source>
</evidence>
<accession>U6MX66</accession>
<protein>
    <submittedName>
        <fullName evidence="3">Uncharacterized protein</fullName>
    </submittedName>
</protein>
<feature type="non-terminal residue" evidence="3">
    <location>
        <position position="246"/>
    </location>
</feature>
<evidence type="ECO:0000313" key="3">
    <source>
        <dbReference type="EMBL" id="CDJ67603.1"/>
    </source>
</evidence>
<dbReference type="GeneID" id="25474021"/>
<comment type="similarity">
    <text evidence="1">Belongs to the major facilitator superfamily.</text>
</comment>
<reference evidence="3" key="1">
    <citation type="submission" date="2013-10" db="EMBL/GenBank/DDBJ databases">
        <title>Genomic analysis of the causative agents of coccidiosis in chickens.</title>
        <authorList>
            <person name="Reid A.J."/>
            <person name="Blake D."/>
            <person name="Billington K."/>
            <person name="Browne H."/>
            <person name="Dunn M."/>
            <person name="Hung S."/>
            <person name="Kawahara F."/>
            <person name="Miranda-Saavedra D."/>
            <person name="Mourier T."/>
            <person name="Nagra H."/>
            <person name="Otto T.D."/>
            <person name="Rawlings N."/>
            <person name="Sanchez A."/>
            <person name="Sanders M."/>
            <person name="Subramaniam C."/>
            <person name="Tay Y."/>
            <person name="Dear P."/>
            <person name="Doerig C."/>
            <person name="Gruber A."/>
            <person name="Parkinson J."/>
            <person name="Shirley M."/>
            <person name="Wan K.L."/>
            <person name="Berriman M."/>
            <person name="Tomley F."/>
            <person name="Pain A."/>
        </authorList>
    </citation>
    <scope>NUCLEOTIDE SEQUENCE [LARGE SCALE GENOMIC DNA]</scope>
    <source>
        <strain evidence="3">Houghton</strain>
    </source>
</reference>
<dbReference type="Proteomes" id="UP000030754">
    <property type="component" value="Unassembled WGS sequence"/>
</dbReference>
<feature type="transmembrane region" description="Helical" evidence="2">
    <location>
        <begin position="214"/>
        <end position="234"/>
    </location>
</feature>
<keyword evidence="4" id="KW-1185">Reference proteome</keyword>
<dbReference type="InterPro" id="IPR039672">
    <property type="entry name" value="MFS_2"/>
</dbReference>
<dbReference type="PANTHER" id="PTHR11328">
    <property type="entry name" value="MAJOR FACILITATOR SUPERFAMILY DOMAIN-CONTAINING PROTEIN"/>
    <property type="match status" value="1"/>
</dbReference>
<reference evidence="3" key="2">
    <citation type="submission" date="2013-10" db="EMBL/GenBank/DDBJ databases">
        <authorList>
            <person name="Aslett M."/>
        </authorList>
    </citation>
    <scope>NUCLEOTIDE SEQUENCE [LARGE SCALE GENOMIC DNA]</scope>
    <source>
        <strain evidence="3">Houghton</strain>
    </source>
</reference>
<dbReference type="EMBL" id="HG724611">
    <property type="protein sequence ID" value="CDJ67603.1"/>
    <property type="molecule type" value="Genomic_DNA"/>
</dbReference>
<dbReference type="SUPFAM" id="SSF103473">
    <property type="entry name" value="MFS general substrate transporter"/>
    <property type="match status" value="1"/>
</dbReference>
<dbReference type="RefSeq" id="XP_013436070.1">
    <property type="nucleotide sequence ID" value="XM_013580616.1"/>
</dbReference>
<gene>
    <name evidence="3" type="ORF">ENH_00038610</name>
</gene>
<sequence length="246" mass="26903">MGPPKGLAVEGGLVTWAFVFAALLGTSWGCNEVTYQALGAQMTFDYDERTKLQAIAVSVITVGSTSCGLLHGVLGSSLGPSVEATRFRFLLLGFIYALLFLFGTLLMLFVVKEETLEPQYPPQTLTLSQWLQAGVYSAQQMFLNVLAFGLYVAEFARVSRGRERGSEKGLGPFFLLMVAYSCMIMAGAVTPMLLPYFCKHVVQSRAAFDWAPLLFTASAVGGMPLWVFLGSSYLKVEKKWRFVLAG</sequence>
<keyword evidence="2" id="KW-1133">Transmembrane helix</keyword>
<name>U6MX66_9EIME</name>
<feature type="transmembrane region" description="Helical" evidence="2">
    <location>
        <begin position="130"/>
        <end position="152"/>
    </location>
</feature>
<dbReference type="InterPro" id="IPR036259">
    <property type="entry name" value="MFS_trans_sf"/>
</dbReference>